<dbReference type="PANTHER" id="PTHR32301">
    <property type="entry name" value="COUNTIN RECEPTOR CNR3-RELATED"/>
    <property type="match status" value="1"/>
</dbReference>
<protein>
    <recommendedName>
        <fullName evidence="3">Sulfotransferase family protein</fullName>
    </recommendedName>
</protein>
<accession>A0AAN5AII9</accession>
<dbReference type="AlphaFoldDB" id="A0AAN5AII9"/>
<dbReference type="InterPro" id="IPR005331">
    <property type="entry name" value="Sulfotransferase"/>
</dbReference>
<reference evidence="1 2" key="1">
    <citation type="submission" date="2021-12" db="EMBL/GenBank/DDBJ databases">
        <title>Genome sequencing of bacteria with rrn-lacking chromosome and rrn-plasmid.</title>
        <authorList>
            <person name="Anda M."/>
            <person name="Iwasaki W."/>
        </authorList>
    </citation>
    <scope>NUCLEOTIDE SEQUENCE [LARGE SCALE GENOMIC DNA]</scope>
    <source>
        <strain evidence="1 2">NBRC 15940</strain>
    </source>
</reference>
<keyword evidence="2" id="KW-1185">Reference proteome</keyword>
<sequence length="257" mass="30699">MTLIKQSLKNIWDVRFFLYKQPHRLLFEHVPKCGGTSVVTYLRQQYPGFQTFSMDNRAPLESVELFRKLPEEKRFQYRFLYGHQAHLIKDFVHPATKKFTILRDPIDRMVSHYYYVLRRPTHYLHQAVIEQQLDLKDYITLEISKELRNNYVHRFTQLEEGQMLELGDAAVDMAFQVLTQEYAYVGLLEQLEQDLAVAKKHFNFISAFKPVLANATAGRIKVEELDTVTLERVQELNRLDILLYQRIKTYRQRSFQY</sequence>
<dbReference type="InterPro" id="IPR053259">
    <property type="entry name" value="Golvesin-related_Golgi"/>
</dbReference>
<comment type="caution">
    <text evidence="1">The sequence shown here is derived from an EMBL/GenBank/DDBJ whole genome shotgun (WGS) entry which is preliminary data.</text>
</comment>
<dbReference type="RefSeq" id="WP_338235848.1">
    <property type="nucleotide sequence ID" value="NZ_BQKE01000001.1"/>
</dbReference>
<dbReference type="Gene3D" id="3.40.50.300">
    <property type="entry name" value="P-loop containing nucleotide triphosphate hydrolases"/>
    <property type="match status" value="1"/>
</dbReference>
<dbReference type="GO" id="GO:0016020">
    <property type="term" value="C:membrane"/>
    <property type="evidence" value="ECO:0007669"/>
    <property type="project" value="InterPro"/>
</dbReference>
<organism evidence="1 2">
    <name type="scientific">Persicobacter diffluens</name>
    <dbReference type="NCBI Taxonomy" id="981"/>
    <lineage>
        <taxon>Bacteria</taxon>
        <taxon>Pseudomonadati</taxon>
        <taxon>Bacteroidota</taxon>
        <taxon>Cytophagia</taxon>
        <taxon>Cytophagales</taxon>
        <taxon>Persicobacteraceae</taxon>
        <taxon>Persicobacter</taxon>
    </lineage>
</organism>
<dbReference type="EMBL" id="BQKE01000001">
    <property type="protein sequence ID" value="GJM59949.1"/>
    <property type="molecule type" value="Genomic_DNA"/>
</dbReference>
<dbReference type="SUPFAM" id="SSF52540">
    <property type="entry name" value="P-loop containing nucleoside triphosphate hydrolases"/>
    <property type="match status" value="1"/>
</dbReference>
<evidence type="ECO:0008006" key="3">
    <source>
        <dbReference type="Google" id="ProtNLM"/>
    </source>
</evidence>
<name>A0AAN5AII9_9BACT</name>
<dbReference type="InterPro" id="IPR027417">
    <property type="entry name" value="P-loop_NTPase"/>
</dbReference>
<dbReference type="GO" id="GO:0008146">
    <property type="term" value="F:sulfotransferase activity"/>
    <property type="evidence" value="ECO:0007669"/>
    <property type="project" value="InterPro"/>
</dbReference>
<evidence type="ECO:0000313" key="2">
    <source>
        <dbReference type="Proteomes" id="UP001310022"/>
    </source>
</evidence>
<dbReference type="Pfam" id="PF03567">
    <property type="entry name" value="Sulfotransfer_2"/>
    <property type="match status" value="1"/>
</dbReference>
<gene>
    <name evidence="1" type="ORF">PEDI_05010</name>
</gene>
<evidence type="ECO:0000313" key="1">
    <source>
        <dbReference type="EMBL" id="GJM59949.1"/>
    </source>
</evidence>
<dbReference type="PANTHER" id="PTHR32301:SF6">
    <property type="entry name" value="GOLVESIN-RELATED"/>
    <property type="match status" value="1"/>
</dbReference>
<dbReference type="Proteomes" id="UP001310022">
    <property type="component" value="Unassembled WGS sequence"/>
</dbReference>
<proteinExistence type="predicted"/>